<keyword evidence="10 15" id="KW-0274">FAD</keyword>
<dbReference type="SUPFAM" id="SSF82114">
    <property type="entry name" value="Riboflavin kinase-like"/>
    <property type="match status" value="1"/>
</dbReference>
<dbReference type="PIRSF" id="PIRSF004491">
    <property type="entry name" value="FAD_Synth"/>
    <property type="match status" value="1"/>
</dbReference>
<evidence type="ECO:0000256" key="9">
    <source>
        <dbReference type="ARBA" id="ARBA00022777"/>
    </source>
</evidence>
<evidence type="ECO:0000313" key="18">
    <source>
        <dbReference type="Proteomes" id="UP001157160"/>
    </source>
</evidence>
<comment type="similarity">
    <text evidence="15">Belongs to the ribF family.</text>
</comment>
<protein>
    <recommendedName>
        <fullName evidence="15">Riboflavin biosynthesis protein</fullName>
    </recommendedName>
    <domain>
        <recommendedName>
            <fullName evidence="15">Riboflavin kinase</fullName>
            <ecNumber evidence="15">2.7.1.26</ecNumber>
        </recommendedName>
        <alternativeName>
            <fullName evidence="15">Flavokinase</fullName>
        </alternativeName>
    </domain>
    <domain>
        <recommendedName>
            <fullName evidence="15">FMN adenylyltransferase</fullName>
            <ecNumber evidence="15">2.7.7.2</ecNumber>
        </recommendedName>
        <alternativeName>
            <fullName evidence="15">FAD pyrophosphorylase</fullName>
        </alternativeName>
        <alternativeName>
            <fullName evidence="15">FAD synthase</fullName>
        </alternativeName>
    </domain>
</protein>
<dbReference type="NCBIfam" id="NF004160">
    <property type="entry name" value="PRK05627.1-3"/>
    <property type="match status" value="1"/>
</dbReference>
<dbReference type="GO" id="GO:0005524">
    <property type="term" value="F:ATP binding"/>
    <property type="evidence" value="ECO:0007669"/>
    <property type="project" value="UniProtKB-UniRule"/>
</dbReference>
<comment type="catalytic activity">
    <reaction evidence="13 15">
        <text>riboflavin + ATP = FMN + ADP + H(+)</text>
        <dbReference type="Rhea" id="RHEA:14357"/>
        <dbReference type="ChEBI" id="CHEBI:15378"/>
        <dbReference type="ChEBI" id="CHEBI:30616"/>
        <dbReference type="ChEBI" id="CHEBI:57986"/>
        <dbReference type="ChEBI" id="CHEBI:58210"/>
        <dbReference type="ChEBI" id="CHEBI:456216"/>
        <dbReference type="EC" id="2.7.1.26"/>
    </reaction>
</comment>
<keyword evidence="6 15" id="KW-0808">Transferase</keyword>
<evidence type="ECO:0000256" key="6">
    <source>
        <dbReference type="ARBA" id="ARBA00022679"/>
    </source>
</evidence>
<dbReference type="GO" id="GO:0009231">
    <property type="term" value="P:riboflavin biosynthetic process"/>
    <property type="evidence" value="ECO:0007669"/>
    <property type="project" value="InterPro"/>
</dbReference>
<keyword evidence="9 15" id="KW-0418">Kinase</keyword>
<evidence type="ECO:0000256" key="2">
    <source>
        <dbReference type="ARBA" id="ARBA00004726"/>
    </source>
</evidence>
<organism evidence="17 18">
    <name type="scientific">Arenivirga flava</name>
    <dbReference type="NCBI Taxonomy" id="1930060"/>
    <lineage>
        <taxon>Bacteria</taxon>
        <taxon>Bacillati</taxon>
        <taxon>Actinomycetota</taxon>
        <taxon>Actinomycetes</taxon>
        <taxon>Micrococcales</taxon>
        <taxon>Microbacteriaceae</taxon>
        <taxon>Arenivirga</taxon>
    </lineage>
</organism>
<dbReference type="GO" id="GO:0009398">
    <property type="term" value="P:FMN biosynthetic process"/>
    <property type="evidence" value="ECO:0007669"/>
    <property type="project" value="UniProtKB-UniRule"/>
</dbReference>
<keyword evidence="7 15" id="KW-0548">Nucleotidyltransferase</keyword>
<evidence type="ECO:0000256" key="10">
    <source>
        <dbReference type="ARBA" id="ARBA00022827"/>
    </source>
</evidence>
<dbReference type="CDD" id="cd02064">
    <property type="entry name" value="FAD_synthetase_N"/>
    <property type="match status" value="1"/>
</dbReference>
<comment type="pathway">
    <text evidence="2 15">Cofactor biosynthesis; FAD biosynthesis; FAD from FMN: step 1/1.</text>
</comment>
<dbReference type="FunFam" id="2.40.30.30:FF:000003">
    <property type="entry name" value="Riboflavin biosynthesis protein"/>
    <property type="match status" value="1"/>
</dbReference>
<evidence type="ECO:0000256" key="4">
    <source>
        <dbReference type="ARBA" id="ARBA00022630"/>
    </source>
</evidence>
<comment type="caution">
    <text evidence="17">The sequence shown here is derived from an EMBL/GenBank/DDBJ whole genome shotgun (WGS) entry which is preliminary data.</text>
</comment>
<evidence type="ECO:0000256" key="13">
    <source>
        <dbReference type="ARBA" id="ARBA00047880"/>
    </source>
</evidence>
<comment type="catalytic activity">
    <reaction evidence="14 15">
        <text>FMN + ATP + H(+) = FAD + diphosphate</text>
        <dbReference type="Rhea" id="RHEA:17237"/>
        <dbReference type="ChEBI" id="CHEBI:15378"/>
        <dbReference type="ChEBI" id="CHEBI:30616"/>
        <dbReference type="ChEBI" id="CHEBI:33019"/>
        <dbReference type="ChEBI" id="CHEBI:57692"/>
        <dbReference type="ChEBI" id="CHEBI:58210"/>
        <dbReference type="EC" id="2.7.7.2"/>
    </reaction>
</comment>
<evidence type="ECO:0000256" key="12">
    <source>
        <dbReference type="ARBA" id="ARBA00023268"/>
    </source>
</evidence>
<evidence type="ECO:0000256" key="3">
    <source>
        <dbReference type="ARBA" id="ARBA00005201"/>
    </source>
</evidence>
<dbReference type="EMBL" id="BSUL01000001">
    <property type="protein sequence ID" value="GMA27765.1"/>
    <property type="molecule type" value="Genomic_DNA"/>
</dbReference>
<dbReference type="EC" id="2.7.7.2" evidence="15"/>
<dbReference type="GO" id="GO:0003919">
    <property type="term" value="F:FMN adenylyltransferase activity"/>
    <property type="evidence" value="ECO:0007669"/>
    <property type="project" value="UniProtKB-UniRule"/>
</dbReference>
<dbReference type="InterPro" id="IPR015865">
    <property type="entry name" value="Riboflavin_kinase_bac/euk"/>
</dbReference>
<evidence type="ECO:0000256" key="5">
    <source>
        <dbReference type="ARBA" id="ARBA00022643"/>
    </source>
</evidence>
<dbReference type="AlphaFoldDB" id="A0AA37XAY0"/>
<accession>A0AA37XAY0</accession>
<dbReference type="NCBIfam" id="TIGR00083">
    <property type="entry name" value="ribF"/>
    <property type="match status" value="1"/>
</dbReference>
<comment type="function">
    <text evidence="1">Catalyzes the phosphorylation of riboflavin to FMN followed by the adenylation of FMN to FAD.</text>
</comment>
<dbReference type="InterPro" id="IPR023465">
    <property type="entry name" value="Riboflavin_kinase_dom_sf"/>
</dbReference>
<keyword evidence="4 15" id="KW-0285">Flavoprotein</keyword>
<dbReference type="RefSeq" id="WP_284234449.1">
    <property type="nucleotide sequence ID" value="NZ_BSUL01000001.1"/>
</dbReference>
<dbReference type="Pfam" id="PF06574">
    <property type="entry name" value="FAD_syn"/>
    <property type="match status" value="1"/>
</dbReference>
<dbReference type="GO" id="GO:0008531">
    <property type="term" value="F:riboflavin kinase activity"/>
    <property type="evidence" value="ECO:0007669"/>
    <property type="project" value="UniProtKB-UniRule"/>
</dbReference>
<name>A0AA37XAY0_9MICO</name>
<proteinExistence type="inferred from homology"/>
<dbReference type="SMART" id="SM00904">
    <property type="entry name" value="Flavokinase"/>
    <property type="match status" value="1"/>
</dbReference>
<dbReference type="InterPro" id="IPR015864">
    <property type="entry name" value="FAD_synthase"/>
</dbReference>
<evidence type="ECO:0000256" key="14">
    <source>
        <dbReference type="ARBA" id="ARBA00049494"/>
    </source>
</evidence>
<dbReference type="InterPro" id="IPR023468">
    <property type="entry name" value="Riboflavin_kinase"/>
</dbReference>
<reference evidence="17 18" key="1">
    <citation type="journal article" date="2014" name="Int. J. Syst. Evol. Microbiol.">
        <title>Complete genome sequence of Corynebacterium casei LMG S-19264T (=DSM 44701T), isolated from a smear-ripened cheese.</title>
        <authorList>
            <consortium name="US DOE Joint Genome Institute (JGI-PGF)"/>
            <person name="Walter F."/>
            <person name="Albersmeier A."/>
            <person name="Kalinowski J."/>
            <person name="Ruckert C."/>
        </authorList>
    </citation>
    <scope>NUCLEOTIDE SEQUENCE [LARGE SCALE GENOMIC DNA]</scope>
    <source>
        <strain evidence="17 18">NBRC 112289</strain>
    </source>
</reference>
<evidence type="ECO:0000256" key="7">
    <source>
        <dbReference type="ARBA" id="ARBA00022695"/>
    </source>
</evidence>
<dbReference type="GO" id="GO:0006747">
    <property type="term" value="P:FAD biosynthetic process"/>
    <property type="evidence" value="ECO:0007669"/>
    <property type="project" value="UniProtKB-UniRule"/>
</dbReference>
<dbReference type="PANTHER" id="PTHR22749:SF6">
    <property type="entry name" value="RIBOFLAVIN KINASE"/>
    <property type="match status" value="1"/>
</dbReference>
<dbReference type="InterPro" id="IPR002606">
    <property type="entry name" value="Riboflavin_kinase_bac"/>
</dbReference>
<evidence type="ECO:0000259" key="16">
    <source>
        <dbReference type="SMART" id="SM00904"/>
    </source>
</evidence>
<dbReference type="Proteomes" id="UP001157160">
    <property type="component" value="Unassembled WGS sequence"/>
</dbReference>
<keyword evidence="11 15" id="KW-0067">ATP-binding</keyword>
<feature type="domain" description="Riboflavin kinase" evidence="16">
    <location>
        <begin position="184"/>
        <end position="309"/>
    </location>
</feature>
<dbReference type="EC" id="2.7.1.26" evidence="15"/>
<sequence>MRFFGSVDEVPDDWGPSAVTIGKFDGVHAGHRAIVADLIEAAAASGLRSTVLTFDRHPLALLRPAVCPPALISNVQKRELIESLGVEGLLMVPFDRAFSSQEPETFIDHVLLGALDAKLLLVGEDFRYGAGGRGGVALLRERLGAAGVEVRVIEEVQPEGGRRASSTWVRELLAAGEVAHAGELLGRSPSVRAVVVRGAQRGRELGYPTANLSRRSEGRIPADGVYAGWLVVDGEPLPAAISVGNNPTFDGVPEQQVEAYVLDADLDLYDRTVEVVFVDFVRGMRKFDGIDPLLEQMADDVERTRAILAAAPRPQRV</sequence>
<evidence type="ECO:0000256" key="8">
    <source>
        <dbReference type="ARBA" id="ARBA00022741"/>
    </source>
</evidence>
<dbReference type="FunFam" id="3.40.50.620:FF:000021">
    <property type="entry name" value="Riboflavin biosynthesis protein"/>
    <property type="match status" value="1"/>
</dbReference>
<dbReference type="SUPFAM" id="SSF52374">
    <property type="entry name" value="Nucleotidylyl transferase"/>
    <property type="match status" value="1"/>
</dbReference>
<keyword evidence="18" id="KW-1185">Reference proteome</keyword>
<dbReference type="PANTHER" id="PTHR22749">
    <property type="entry name" value="RIBOFLAVIN KINASE/FMN ADENYLYLTRANSFERASE"/>
    <property type="match status" value="1"/>
</dbReference>
<evidence type="ECO:0000256" key="1">
    <source>
        <dbReference type="ARBA" id="ARBA00002121"/>
    </source>
</evidence>
<dbReference type="InterPro" id="IPR014729">
    <property type="entry name" value="Rossmann-like_a/b/a_fold"/>
</dbReference>
<dbReference type="Gene3D" id="3.40.50.620">
    <property type="entry name" value="HUPs"/>
    <property type="match status" value="1"/>
</dbReference>
<gene>
    <name evidence="17" type="ORF">GCM10025874_10180</name>
</gene>
<dbReference type="Pfam" id="PF01687">
    <property type="entry name" value="Flavokinase"/>
    <property type="match status" value="1"/>
</dbReference>
<comment type="pathway">
    <text evidence="3 15">Cofactor biosynthesis; FMN biosynthesis; FMN from riboflavin (ATP route): step 1/1.</text>
</comment>
<dbReference type="Gene3D" id="2.40.30.30">
    <property type="entry name" value="Riboflavin kinase-like"/>
    <property type="match status" value="1"/>
</dbReference>
<keyword evidence="12" id="KW-0511">Multifunctional enzyme</keyword>
<evidence type="ECO:0000256" key="11">
    <source>
        <dbReference type="ARBA" id="ARBA00022840"/>
    </source>
</evidence>
<evidence type="ECO:0000256" key="15">
    <source>
        <dbReference type="PIRNR" id="PIRNR004491"/>
    </source>
</evidence>
<keyword evidence="8 15" id="KW-0547">Nucleotide-binding</keyword>
<keyword evidence="5 15" id="KW-0288">FMN</keyword>
<evidence type="ECO:0000313" key="17">
    <source>
        <dbReference type="EMBL" id="GMA27765.1"/>
    </source>
</evidence>